<evidence type="ECO:0000313" key="3">
    <source>
        <dbReference type="Proteomes" id="UP000521943"/>
    </source>
</evidence>
<reference evidence="2 3" key="1">
    <citation type="submission" date="2020-07" db="EMBL/GenBank/DDBJ databases">
        <title>Comparative genomics of pyrophilous fungi reveals a link between fire events and developmental genes.</title>
        <authorList>
            <consortium name="DOE Joint Genome Institute"/>
            <person name="Steindorff A.S."/>
            <person name="Carver A."/>
            <person name="Calhoun S."/>
            <person name="Stillman K."/>
            <person name="Liu H."/>
            <person name="Lipzen A."/>
            <person name="Pangilinan J."/>
            <person name="Labutti K."/>
            <person name="Bruns T.D."/>
            <person name="Grigoriev I.V."/>
        </authorList>
    </citation>
    <scope>NUCLEOTIDE SEQUENCE [LARGE SCALE GENOMIC DNA]</scope>
    <source>
        <strain evidence="2 3">CBS 144469</strain>
    </source>
</reference>
<sequence length="223" mass="25317">MPKAPSSRFKNFFDTYSAQKAYLTLLLLEIHGHEPRDVPKTWTSRHGGRVMNDKGHWTTLHDSTTPAKACGTYPPRIPIPQSDSFRALNEVLAEADDPDSDNVSEEEDYEGNVSSTWTNELLEEVSQALIDIVNAHGLGPEGWQAARWRVYDALNIACDEQWSASIGGIDIPRRGQPVDYAWFWLSGRLPESEFHSLPFNNRFDAETRWRQYNSMLPPRGSLV</sequence>
<dbReference type="OrthoDB" id="2965800at2759"/>
<comment type="caution">
    <text evidence="2">The sequence shown here is derived from an EMBL/GenBank/DDBJ whole genome shotgun (WGS) entry which is preliminary data.</text>
</comment>
<feature type="region of interest" description="Disordered" evidence="1">
    <location>
        <begin position="94"/>
        <end position="114"/>
    </location>
</feature>
<dbReference type="AlphaFoldDB" id="A0A8H6HU12"/>
<evidence type="ECO:0000313" key="2">
    <source>
        <dbReference type="EMBL" id="KAF6752815.1"/>
    </source>
</evidence>
<dbReference type="Proteomes" id="UP000521943">
    <property type="component" value="Unassembled WGS sequence"/>
</dbReference>
<dbReference type="EMBL" id="JACGCI010000042">
    <property type="protein sequence ID" value="KAF6752815.1"/>
    <property type="molecule type" value="Genomic_DNA"/>
</dbReference>
<keyword evidence="3" id="KW-1185">Reference proteome</keyword>
<gene>
    <name evidence="2" type="ORF">DFP72DRAFT_1069999</name>
</gene>
<organism evidence="2 3">
    <name type="scientific">Ephemerocybe angulata</name>
    <dbReference type="NCBI Taxonomy" id="980116"/>
    <lineage>
        <taxon>Eukaryota</taxon>
        <taxon>Fungi</taxon>
        <taxon>Dikarya</taxon>
        <taxon>Basidiomycota</taxon>
        <taxon>Agaricomycotina</taxon>
        <taxon>Agaricomycetes</taxon>
        <taxon>Agaricomycetidae</taxon>
        <taxon>Agaricales</taxon>
        <taxon>Agaricineae</taxon>
        <taxon>Psathyrellaceae</taxon>
        <taxon>Ephemerocybe</taxon>
    </lineage>
</organism>
<proteinExistence type="predicted"/>
<name>A0A8H6HU12_9AGAR</name>
<accession>A0A8H6HU12</accession>
<protein>
    <submittedName>
        <fullName evidence="2">Uncharacterized protein</fullName>
    </submittedName>
</protein>
<evidence type="ECO:0000256" key="1">
    <source>
        <dbReference type="SAM" id="MobiDB-lite"/>
    </source>
</evidence>
<feature type="compositionally biased region" description="Acidic residues" evidence="1">
    <location>
        <begin position="94"/>
        <end position="110"/>
    </location>
</feature>